<dbReference type="EMBL" id="FRFG01000069">
    <property type="protein sequence ID" value="SHO58574.1"/>
    <property type="molecule type" value="Genomic_DNA"/>
</dbReference>
<dbReference type="SUPFAM" id="SSF53756">
    <property type="entry name" value="UDP-Glycosyltransferase/glycogen phosphorylase"/>
    <property type="match status" value="1"/>
</dbReference>
<evidence type="ECO:0000313" key="13">
    <source>
        <dbReference type="Proteomes" id="UP000184600"/>
    </source>
</evidence>
<evidence type="ECO:0000256" key="2">
    <source>
        <dbReference type="ARBA" id="ARBA00007868"/>
    </source>
</evidence>
<dbReference type="Proteomes" id="UP000184600">
    <property type="component" value="Unassembled WGS sequence"/>
</dbReference>
<evidence type="ECO:0000256" key="9">
    <source>
        <dbReference type="ARBA" id="ARBA00023098"/>
    </source>
</evidence>
<keyword evidence="5 11" id="KW-0444">Lipid biosynthesis</keyword>
<keyword evidence="13" id="KW-1185">Reference proteome</keyword>
<dbReference type="Pfam" id="PF02684">
    <property type="entry name" value="LpxB"/>
    <property type="match status" value="1"/>
</dbReference>
<comment type="similarity">
    <text evidence="2 11">Belongs to the LpxB family.</text>
</comment>
<evidence type="ECO:0000256" key="6">
    <source>
        <dbReference type="ARBA" id="ARBA00022556"/>
    </source>
</evidence>
<dbReference type="OrthoDB" id="9801642at2"/>
<keyword evidence="8 11" id="KW-0808">Transferase</keyword>
<evidence type="ECO:0000256" key="5">
    <source>
        <dbReference type="ARBA" id="ARBA00022516"/>
    </source>
</evidence>
<dbReference type="GO" id="GO:0016020">
    <property type="term" value="C:membrane"/>
    <property type="evidence" value="ECO:0007669"/>
    <property type="project" value="GOC"/>
</dbReference>
<dbReference type="NCBIfam" id="TIGR00215">
    <property type="entry name" value="lpxB"/>
    <property type="match status" value="1"/>
</dbReference>
<evidence type="ECO:0000313" key="12">
    <source>
        <dbReference type="EMBL" id="SHO58574.1"/>
    </source>
</evidence>
<evidence type="ECO:0000256" key="11">
    <source>
        <dbReference type="HAMAP-Rule" id="MF_00392"/>
    </source>
</evidence>
<dbReference type="RefSeq" id="WP_073586018.1">
    <property type="nucleotide sequence ID" value="NZ_AP024897.1"/>
</dbReference>
<evidence type="ECO:0000256" key="10">
    <source>
        <dbReference type="ARBA" id="ARBA00048975"/>
    </source>
</evidence>
<evidence type="ECO:0000256" key="7">
    <source>
        <dbReference type="ARBA" id="ARBA00022676"/>
    </source>
</evidence>
<keyword evidence="9 11" id="KW-0443">Lipid metabolism</keyword>
<dbReference type="AlphaFoldDB" id="A0A1M7Z152"/>
<comment type="catalytic activity">
    <reaction evidence="10 11">
        <text>a lipid X + a UDP-2-N,3-O-bis[(3R)-3-hydroxyacyl]-alpha-D-glucosamine = a lipid A disaccharide + UDP + H(+)</text>
        <dbReference type="Rhea" id="RHEA:67828"/>
        <dbReference type="ChEBI" id="CHEBI:15378"/>
        <dbReference type="ChEBI" id="CHEBI:58223"/>
        <dbReference type="ChEBI" id="CHEBI:137748"/>
        <dbReference type="ChEBI" id="CHEBI:176338"/>
        <dbReference type="ChEBI" id="CHEBI:176343"/>
        <dbReference type="EC" id="2.4.1.182"/>
    </reaction>
</comment>
<dbReference type="PANTHER" id="PTHR30372:SF4">
    <property type="entry name" value="LIPID-A-DISACCHARIDE SYNTHASE, MITOCHONDRIAL-RELATED"/>
    <property type="match status" value="1"/>
</dbReference>
<organism evidence="12 13">
    <name type="scientific">Vibrio quintilis</name>
    <dbReference type="NCBI Taxonomy" id="1117707"/>
    <lineage>
        <taxon>Bacteria</taxon>
        <taxon>Pseudomonadati</taxon>
        <taxon>Pseudomonadota</taxon>
        <taxon>Gammaproteobacteria</taxon>
        <taxon>Vibrionales</taxon>
        <taxon>Vibrionaceae</taxon>
        <taxon>Vibrio</taxon>
    </lineage>
</organism>
<accession>A0A1M7Z152</accession>
<dbReference type="InterPro" id="IPR003835">
    <property type="entry name" value="Glyco_trans_19"/>
</dbReference>
<protein>
    <recommendedName>
        <fullName evidence="4 11">Lipid-A-disaccharide synthase</fullName>
        <ecNumber evidence="3 11">2.4.1.182</ecNumber>
    </recommendedName>
</protein>
<evidence type="ECO:0000256" key="1">
    <source>
        <dbReference type="ARBA" id="ARBA00002056"/>
    </source>
</evidence>
<gene>
    <name evidence="11 12" type="primary">lpxB</name>
    <name evidence="12" type="ORF">VQ7734_04346</name>
</gene>
<keyword evidence="7 11" id="KW-0328">Glycosyltransferase</keyword>
<keyword evidence="6 11" id="KW-0441">Lipid A biosynthesis</keyword>
<dbReference type="GO" id="GO:0009245">
    <property type="term" value="P:lipid A biosynthetic process"/>
    <property type="evidence" value="ECO:0007669"/>
    <property type="project" value="UniProtKB-UniRule"/>
</dbReference>
<comment type="function">
    <text evidence="1 11">Condensation of UDP-2,3-diacylglucosamine and 2,3-diacylglucosamine-1-phosphate to form lipid A disaccharide, a precursor of lipid A, a phosphorylated glycolipid that anchors the lipopolysaccharide to the outer membrane of the cell.</text>
</comment>
<dbReference type="UniPathway" id="UPA00973"/>
<evidence type="ECO:0000256" key="8">
    <source>
        <dbReference type="ARBA" id="ARBA00022679"/>
    </source>
</evidence>
<dbReference type="PANTHER" id="PTHR30372">
    <property type="entry name" value="LIPID-A-DISACCHARIDE SYNTHASE"/>
    <property type="match status" value="1"/>
</dbReference>
<dbReference type="STRING" id="1117707.VQ7734_04346"/>
<dbReference type="Gene3D" id="3.40.50.2000">
    <property type="entry name" value="Glycogen Phosphorylase B"/>
    <property type="match status" value="1"/>
</dbReference>
<dbReference type="HAMAP" id="MF_00392">
    <property type="entry name" value="LpxB"/>
    <property type="match status" value="1"/>
</dbReference>
<dbReference type="GO" id="GO:0008915">
    <property type="term" value="F:lipid-A-disaccharide synthase activity"/>
    <property type="evidence" value="ECO:0007669"/>
    <property type="project" value="UniProtKB-UniRule"/>
</dbReference>
<dbReference type="GO" id="GO:0005543">
    <property type="term" value="F:phospholipid binding"/>
    <property type="evidence" value="ECO:0007669"/>
    <property type="project" value="TreeGrafter"/>
</dbReference>
<comment type="pathway">
    <text evidence="11">Bacterial outer membrane biogenesis; LPS lipid A biosynthesis.</text>
</comment>
<dbReference type="EC" id="2.4.1.182" evidence="3 11"/>
<proteinExistence type="inferred from homology"/>
<sequence>MDNEQKKPLKIGILAGELSGDTLGEGLIKAIKQHIPDAQFVGIGGPKMKAQGCESLFDIEELAVMGIVEVLGRLPRLFKVKAQLVEYFTTHRPDIFIGIDAPDFNLRLEHDLKSAGIPTVHYVSPSVWAWRQKRIHKIARATDLVLAFLPFEKEFYDRFNVPCEFVGHTLADAIPLHSDKQEARDSLNLDDTKRWLAVLPGSRGSELEKIAPSFIETCQRLHKCYPELGFVVAVVNDKRKQQFEALWQQMAPELDFILVQDTARHVIAASDAVMLASGTVALECMLVNRPMVVGYRVNKLTALIAKCLVKTKFVSLPNILAGEEIVKEFLLEACNPDNLYQEVSRLLDSDNHAMLTSFTQMHTLIRKNADERAAEAVLKLIGRLDEE</sequence>
<reference evidence="13" key="1">
    <citation type="submission" date="2016-12" db="EMBL/GenBank/DDBJ databases">
        <authorList>
            <person name="Rodrigo-Torres L."/>
            <person name="Arahal R.D."/>
            <person name="Lucena T."/>
        </authorList>
    </citation>
    <scope>NUCLEOTIDE SEQUENCE [LARGE SCALE GENOMIC DNA]</scope>
</reference>
<evidence type="ECO:0000256" key="4">
    <source>
        <dbReference type="ARBA" id="ARBA00020902"/>
    </source>
</evidence>
<evidence type="ECO:0000256" key="3">
    <source>
        <dbReference type="ARBA" id="ARBA00012687"/>
    </source>
</evidence>
<name>A0A1M7Z152_9VIBR</name>